<dbReference type="InterPro" id="IPR000782">
    <property type="entry name" value="FAS1_domain"/>
</dbReference>
<dbReference type="EMBL" id="JAAARO010000022">
    <property type="protein sequence ID" value="KAF5726426.1"/>
    <property type="molecule type" value="Genomic_DNA"/>
</dbReference>
<dbReference type="InterPro" id="IPR052806">
    <property type="entry name" value="Fasciclin-like_AGP"/>
</dbReference>
<evidence type="ECO:0000313" key="4">
    <source>
        <dbReference type="Proteomes" id="UP000593562"/>
    </source>
</evidence>
<dbReference type="Gene3D" id="2.30.180.10">
    <property type="entry name" value="FAS1 domain"/>
    <property type="match status" value="2"/>
</dbReference>
<name>A0A7J7BY04_TRIWF</name>
<dbReference type="PANTHER" id="PTHR33985">
    <property type="entry name" value="OS02G0491300 PROTEIN-RELATED"/>
    <property type="match status" value="1"/>
</dbReference>
<reference evidence="3 4" key="1">
    <citation type="journal article" date="2020" name="Nat. Commun.">
        <title>Genome of Tripterygium wilfordii and identification of cytochrome P450 involved in triptolide biosynthesis.</title>
        <authorList>
            <person name="Tu L."/>
            <person name="Su P."/>
            <person name="Zhang Z."/>
            <person name="Gao L."/>
            <person name="Wang J."/>
            <person name="Hu T."/>
            <person name="Zhou J."/>
            <person name="Zhang Y."/>
            <person name="Zhao Y."/>
            <person name="Liu Y."/>
            <person name="Song Y."/>
            <person name="Tong Y."/>
            <person name="Lu Y."/>
            <person name="Yang J."/>
            <person name="Xu C."/>
            <person name="Jia M."/>
            <person name="Peters R.J."/>
            <person name="Huang L."/>
            <person name="Gao W."/>
        </authorList>
    </citation>
    <scope>NUCLEOTIDE SEQUENCE [LARGE SCALE GENOMIC DNA]</scope>
    <source>
        <strain evidence="4">cv. XIE 37</strain>
        <tissue evidence="3">Leaf</tissue>
    </source>
</reference>
<dbReference type="InParanoid" id="A0A7J7BY04"/>
<comment type="similarity">
    <text evidence="1">Belongs to the fasciclin-like AGP family.</text>
</comment>
<dbReference type="Proteomes" id="UP000593562">
    <property type="component" value="Unassembled WGS sequence"/>
</dbReference>
<organism evidence="3 4">
    <name type="scientific">Tripterygium wilfordii</name>
    <name type="common">Thunder God vine</name>
    <dbReference type="NCBI Taxonomy" id="458696"/>
    <lineage>
        <taxon>Eukaryota</taxon>
        <taxon>Viridiplantae</taxon>
        <taxon>Streptophyta</taxon>
        <taxon>Embryophyta</taxon>
        <taxon>Tracheophyta</taxon>
        <taxon>Spermatophyta</taxon>
        <taxon>Magnoliopsida</taxon>
        <taxon>eudicotyledons</taxon>
        <taxon>Gunneridae</taxon>
        <taxon>Pentapetalae</taxon>
        <taxon>rosids</taxon>
        <taxon>fabids</taxon>
        <taxon>Celastrales</taxon>
        <taxon>Celastraceae</taxon>
        <taxon>Tripterygium</taxon>
    </lineage>
</organism>
<sequence>MASSNCWQAPIYITVSVVLAFFAISTALHSSPPGDSAPSTKPITHKLSLNASRTLRKSGFKITATLLQISPEIFLSSPNTTIFAVKDSAIANSSSHPWLLKDLLQYHISPLSLSISELLKKSQGSCLPTLLRRKNIAITKVDAKERVIEINHVLVSHPDLFLEGPISIHGVLGPFFTLDSQNVSQAQALIHLPGCQSTSFLSHISDSMDIIDWTRIIRLLSSNGFVSFAIGLNSVLDEILQDHRDLKAVTIFTPPDFAFVAASPSPLLHKIVRFHIVPKKLTFMDLASLPEKTLLRTMVPDQDLEITGNGNITQGVNGVDIAAPDLFSSKKFIIHGVSQAFQMTELPNASR</sequence>
<dbReference type="FunCoup" id="A0A7J7BY04">
    <property type="interactions" value="9"/>
</dbReference>
<accession>A0A7J7BY04</accession>
<dbReference type="PROSITE" id="PS50213">
    <property type="entry name" value="FAS1"/>
    <property type="match status" value="1"/>
</dbReference>
<feature type="domain" description="FAS1" evidence="2">
    <location>
        <begin position="197"/>
        <end position="341"/>
    </location>
</feature>
<keyword evidence="4" id="KW-1185">Reference proteome</keyword>
<dbReference type="PANTHER" id="PTHR33985:SF19">
    <property type="entry name" value="FASCICLIN-LIKE ARABINOGALACTAN PROTEIN 21"/>
    <property type="match status" value="1"/>
</dbReference>
<protein>
    <submittedName>
        <fullName evidence="3">Putative FASCICLIN-like arabinogalactan protein 21</fullName>
    </submittedName>
</protein>
<dbReference type="OrthoDB" id="1525874at2759"/>
<dbReference type="AlphaFoldDB" id="A0A7J7BY04"/>
<dbReference type="SUPFAM" id="SSF82153">
    <property type="entry name" value="FAS1 domain"/>
    <property type="match status" value="2"/>
</dbReference>
<comment type="caution">
    <text evidence="3">The sequence shown here is derived from an EMBL/GenBank/DDBJ whole genome shotgun (WGS) entry which is preliminary data.</text>
</comment>
<evidence type="ECO:0000313" key="3">
    <source>
        <dbReference type="EMBL" id="KAF5726426.1"/>
    </source>
</evidence>
<gene>
    <name evidence="3" type="ORF">HS088_TW22G00104</name>
</gene>
<evidence type="ECO:0000259" key="2">
    <source>
        <dbReference type="PROSITE" id="PS50213"/>
    </source>
</evidence>
<dbReference type="Pfam" id="PF02469">
    <property type="entry name" value="Fasciclin"/>
    <property type="match status" value="1"/>
</dbReference>
<dbReference type="SMART" id="SM00554">
    <property type="entry name" value="FAS1"/>
    <property type="match status" value="2"/>
</dbReference>
<proteinExistence type="inferred from homology"/>
<dbReference type="InterPro" id="IPR036378">
    <property type="entry name" value="FAS1_dom_sf"/>
</dbReference>
<evidence type="ECO:0000256" key="1">
    <source>
        <dbReference type="ARBA" id="ARBA00007843"/>
    </source>
</evidence>